<keyword evidence="2" id="KW-1185">Reference proteome</keyword>
<protein>
    <submittedName>
        <fullName evidence="1">Uncharacterized protein</fullName>
    </submittedName>
</protein>
<dbReference type="Proteomes" id="UP000543642">
    <property type="component" value="Unassembled WGS sequence"/>
</dbReference>
<comment type="caution">
    <text evidence="1">The sequence shown here is derived from an EMBL/GenBank/DDBJ whole genome shotgun (WGS) entry which is preliminary data.</text>
</comment>
<dbReference type="AlphaFoldDB" id="A0A7W8H9Q2"/>
<dbReference type="EMBL" id="JACHFW010000004">
    <property type="protein sequence ID" value="MBB5264328.1"/>
    <property type="molecule type" value="Genomic_DNA"/>
</dbReference>
<sequence length="92" mass="10427">MLDSGNAKKNRKNPNSPARFIGKMAVTKDGEVADIKKYLDEGKIAEEVQYDGLYTICTDLLDDEICGFRTDYLRLFATIYNYCVDNGFIICL</sequence>
<accession>A0A7W8H9Q2</accession>
<reference evidence="1 2" key="1">
    <citation type="submission" date="2020-08" db="EMBL/GenBank/DDBJ databases">
        <title>Genomic Encyclopedia of Type Strains, Phase IV (KMG-IV): sequencing the most valuable type-strain genomes for metagenomic binning, comparative biology and taxonomic classification.</title>
        <authorList>
            <person name="Goeker M."/>
        </authorList>
    </citation>
    <scope>NUCLEOTIDE SEQUENCE [LARGE SCALE GENOMIC DNA]</scope>
    <source>
        <strain evidence="1 2">DSM 106146</strain>
    </source>
</reference>
<gene>
    <name evidence="1" type="ORF">HNP82_001439</name>
</gene>
<evidence type="ECO:0000313" key="1">
    <source>
        <dbReference type="EMBL" id="MBB5264328.1"/>
    </source>
</evidence>
<organism evidence="1 2">
    <name type="scientific">Catenibacillus scindens</name>
    <dbReference type="NCBI Taxonomy" id="673271"/>
    <lineage>
        <taxon>Bacteria</taxon>
        <taxon>Bacillati</taxon>
        <taxon>Bacillota</taxon>
        <taxon>Clostridia</taxon>
        <taxon>Lachnospirales</taxon>
        <taxon>Lachnospiraceae</taxon>
        <taxon>Catenibacillus</taxon>
    </lineage>
</organism>
<evidence type="ECO:0000313" key="2">
    <source>
        <dbReference type="Proteomes" id="UP000543642"/>
    </source>
</evidence>
<name>A0A7W8H9Q2_9FIRM</name>
<proteinExistence type="predicted"/>